<keyword evidence="4" id="KW-0732">Signal</keyword>
<evidence type="ECO:0000256" key="2">
    <source>
        <dbReference type="PROSITE-ProRule" id="PRU00779"/>
    </source>
</evidence>
<feature type="compositionally biased region" description="Low complexity" evidence="3">
    <location>
        <begin position="311"/>
        <end position="322"/>
    </location>
</feature>
<feature type="compositionally biased region" description="Low complexity" evidence="3">
    <location>
        <begin position="333"/>
        <end position="345"/>
    </location>
</feature>
<dbReference type="Pfam" id="PF22633">
    <property type="entry name" value="F5_F8_type_C_2"/>
    <property type="match status" value="1"/>
</dbReference>
<proteinExistence type="predicted"/>
<dbReference type="AlphaFoldDB" id="A0A9J7KYI2"/>
<evidence type="ECO:0000256" key="3">
    <source>
        <dbReference type="SAM" id="MobiDB-lite"/>
    </source>
</evidence>
<dbReference type="PANTHER" id="PTHR46549">
    <property type="entry name" value="MACPF DOMAIN-CONTAINING PROTEIN"/>
    <property type="match status" value="1"/>
</dbReference>
<reference evidence="8" key="2">
    <citation type="submission" date="2025-08" db="UniProtKB">
        <authorList>
            <consortium name="RefSeq"/>
        </authorList>
    </citation>
    <scope>IDENTIFICATION</scope>
    <source>
        <strain evidence="8">S238N-H82</strain>
        <tissue evidence="8">Testes</tissue>
    </source>
</reference>
<keyword evidence="1 2" id="KW-1015">Disulfide bond</keyword>
<dbReference type="InterPro" id="IPR000519">
    <property type="entry name" value="P_trefoil_dom"/>
</dbReference>
<feature type="region of interest" description="Disordered" evidence="3">
    <location>
        <begin position="311"/>
        <end position="378"/>
    </location>
</feature>
<sequence>MVMLTCLVVLLTDQNGVSSAPAEPESDANLQGDERYSQLEAKLKSLMKTMTYFKAKQGDLNTRVLSVETNQKKIREENSKEREAFLERLDKLKTSVQSDMDSEIRALVERQDKLESALTATNESLEDFTKGIGEDMVVFASMDSRIRTLEEGQNNLTTALAATNDSLEAFEKGTRQDMMVFMSTLEEGQEKLESALTATNYSFETALSSANENLEIALTASNMNLETALATFNETLESALTVSDIKLEAALTMFNETSEVLGMVEPMFARVESLENKVANDTQLIAKCVPCTATSISTWLMAEIMSTVESLLEESSGSQGESNGTKAGSSGEQAVSSGEQAVSSGEQEESSEEQEESSEEQDVTSGGEEEPSPVRGTLVGREVYNCNDTNGQYQPLWMVDLAGNYTVSRVSILNRKECCEGLKAWRDDGRCGYGTLAENGRPAECYPHGVYPCCSDSGWCGYTLNHCYCSGCVDYRNTVSVPTEECEVEYNERQECGWFGVTHAECAEQGCCFDTLAYFYGGPSCFYVKGWLTQDPSWVVDSSGTPWNGGTHDVTDAFDGNIGTYWDPQGTEQHHNNWYIILDLRASETLTRIAVNNYGDTTHDIESFTLQKSAVGSPYSWEDVASVDAVEAGTMERQEFGGFQGTARYWRFLVTRTHSGWQPSLTELNLYKIPSIKREENLIVRVGPSEISDQNEQCGETYVDTPLDGQTFVVYCNPPMSGRYVSVQQLVERSDVVKLCEVEVYGTG</sequence>
<dbReference type="RefSeq" id="XP_035672656.1">
    <property type="nucleotide sequence ID" value="XM_035816763.1"/>
</dbReference>
<evidence type="ECO:0000259" key="6">
    <source>
        <dbReference type="PROSITE" id="PS51448"/>
    </source>
</evidence>
<feature type="signal peptide" evidence="4">
    <location>
        <begin position="1"/>
        <end position="19"/>
    </location>
</feature>
<dbReference type="CDD" id="cd00111">
    <property type="entry name" value="Trefoil"/>
    <property type="match status" value="1"/>
</dbReference>
<dbReference type="PANTHER" id="PTHR46549:SF1">
    <property type="entry name" value="MACPF DOMAIN-CONTAINING PROTEIN"/>
    <property type="match status" value="1"/>
</dbReference>
<dbReference type="InterPro" id="IPR044913">
    <property type="entry name" value="P_trefoil_dom_sf"/>
</dbReference>
<dbReference type="GeneID" id="118413401"/>
<feature type="disulfide bond" evidence="2">
    <location>
        <begin position="496"/>
        <end position="511"/>
    </location>
</feature>
<dbReference type="PROSITE" id="PS51448">
    <property type="entry name" value="P_TREFOIL_2"/>
    <property type="match status" value="1"/>
</dbReference>
<dbReference type="Gene3D" id="2.60.120.260">
    <property type="entry name" value="Galactose-binding domain-like"/>
    <property type="match status" value="3"/>
</dbReference>
<dbReference type="CDD" id="cd10909">
    <property type="entry name" value="ChtBD1_GH18_2"/>
    <property type="match status" value="1"/>
</dbReference>
<feature type="domain" description="P-type" evidence="6">
    <location>
        <begin position="484"/>
        <end position="529"/>
    </location>
</feature>
<dbReference type="PROSITE" id="PS50022">
    <property type="entry name" value="FA58C_3"/>
    <property type="match status" value="1"/>
</dbReference>
<evidence type="ECO:0000313" key="8">
    <source>
        <dbReference type="RefSeq" id="XP_035672656.1"/>
    </source>
</evidence>
<dbReference type="SUPFAM" id="SSF57492">
    <property type="entry name" value="Trefoil"/>
    <property type="match status" value="1"/>
</dbReference>
<dbReference type="SUPFAM" id="SSF49785">
    <property type="entry name" value="Galactose-binding domain-like"/>
    <property type="match status" value="3"/>
</dbReference>
<protein>
    <submittedName>
        <fullName evidence="8">Uncharacterized protein LOC118413401</fullName>
    </submittedName>
</protein>
<feature type="compositionally biased region" description="Acidic residues" evidence="3">
    <location>
        <begin position="346"/>
        <end position="371"/>
    </location>
</feature>
<organism evidence="7 8">
    <name type="scientific">Branchiostoma floridae</name>
    <name type="common">Florida lancelet</name>
    <name type="synonym">Amphioxus</name>
    <dbReference type="NCBI Taxonomy" id="7739"/>
    <lineage>
        <taxon>Eukaryota</taxon>
        <taxon>Metazoa</taxon>
        <taxon>Chordata</taxon>
        <taxon>Cephalochordata</taxon>
        <taxon>Leptocardii</taxon>
        <taxon>Amphioxiformes</taxon>
        <taxon>Branchiostomatidae</taxon>
        <taxon>Branchiostoma</taxon>
    </lineage>
</organism>
<dbReference type="Proteomes" id="UP000001554">
    <property type="component" value="Chromosome 4"/>
</dbReference>
<comment type="caution">
    <text evidence="2">Lacks conserved residue(s) required for the propagation of feature annotation.</text>
</comment>
<dbReference type="InterPro" id="IPR000421">
    <property type="entry name" value="FA58C"/>
</dbReference>
<keyword evidence="7" id="KW-1185">Reference proteome</keyword>
<gene>
    <name evidence="8" type="primary">LOC118413401</name>
</gene>
<feature type="domain" description="F5/8 type C" evidence="5">
    <location>
        <begin position="525"/>
        <end position="673"/>
    </location>
</feature>
<evidence type="ECO:0000259" key="5">
    <source>
        <dbReference type="PROSITE" id="PS50022"/>
    </source>
</evidence>
<dbReference type="KEGG" id="bfo:118413401"/>
<name>A0A9J7KYI2_BRAFL</name>
<dbReference type="Pfam" id="PF00088">
    <property type="entry name" value="Trefoil"/>
    <property type="match status" value="1"/>
</dbReference>
<feature type="compositionally biased region" description="Polar residues" evidence="3">
    <location>
        <begin position="323"/>
        <end position="332"/>
    </location>
</feature>
<feature type="chain" id="PRO_5039936308" evidence="4">
    <location>
        <begin position="20"/>
        <end position="748"/>
    </location>
</feature>
<dbReference type="OrthoDB" id="8919081at2759"/>
<evidence type="ECO:0000313" key="7">
    <source>
        <dbReference type="Proteomes" id="UP000001554"/>
    </source>
</evidence>
<dbReference type="SMART" id="SM00018">
    <property type="entry name" value="PD"/>
    <property type="match status" value="1"/>
</dbReference>
<dbReference type="InterPro" id="IPR008979">
    <property type="entry name" value="Galactose-bd-like_sf"/>
</dbReference>
<reference evidence="7" key="1">
    <citation type="journal article" date="2020" name="Nat. Ecol. Evol.">
        <title>Deeply conserved synteny resolves early events in vertebrate evolution.</title>
        <authorList>
            <person name="Simakov O."/>
            <person name="Marletaz F."/>
            <person name="Yue J.X."/>
            <person name="O'Connell B."/>
            <person name="Jenkins J."/>
            <person name="Brandt A."/>
            <person name="Calef R."/>
            <person name="Tung C.H."/>
            <person name="Huang T.K."/>
            <person name="Schmutz J."/>
            <person name="Satoh N."/>
            <person name="Yu J.K."/>
            <person name="Putnam N.H."/>
            <person name="Green R.E."/>
            <person name="Rokhsar D.S."/>
        </authorList>
    </citation>
    <scope>NUCLEOTIDE SEQUENCE [LARGE SCALE GENOMIC DNA]</scope>
    <source>
        <strain evidence="7">S238N-H82</strain>
    </source>
</reference>
<evidence type="ECO:0000256" key="4">
    <source>
        <dbReference type="SAM" id="SignalP"/>
    </source>
</evidence>
<feature type="disulfide bond" evidence="2">
    <location>
        <begin position="486"/>
        <end position="512"/>
    </location>
</feature>
<evidence type="ECO:0000256" key="1">
    <source>
        <dbReference type="ARBA" id="ARBA00023157"/>
    </source>
</evidence>
<accession>A0A9J7KYI2</accession>
<dbReference type="Gene3D" id="4.10.110.10">
    <property type="entry name" value="Spasmolytic Protein, domain 1"/>
    <property type="match status" value="1"/>
</dbReference>